<dbReference type="Proteomes" id="UP000053989">
    <property type="component" value="Unassembled WGS sequence"/>
</dbReference>
<organism evidence="2 3">
    <name type="scientific">Scleroderma citrinum Foug A</name>
    <dbReference type="NCBI Taxonomy" id="1036808"/>
    <lineage>
        <taxon>Eukaryota</taxon>
        <taxon>Fungi</taxon>
        <taxon>Dikarya</taxon>
        <taxon>Basidiomycota</taxon>
        <taxon>Agaricomycotina</taxon>
        <taxon>Agaricomycetes</taxon>
        <taxon>Agaricomycetidae</taxon>
        <taxon>Boletales</taxon>
        <taxon>Sclerodermatineae</taxon>
        <taxon>Sclerodermataceae</taxon>
        <taxon>Scleroderma</taxon>
    </lineage>
</organism>
<feature type="domain" description="DUF6830" evidence="1">
    <location>
        <begin position="10"/>
        <end position="95"/>
    </location>
</feature>
<reference evidence="3" key="2">
    <citation type="submission" date="2015-01" db="EMBL/GenBank/DDBJ databases">
        <title>Evolutionary Origins and Diversification of the Mycorrhizal Mutualists.</title>
        <authorList>
            <consortium name="DOE Joint Genome Institute"/>
            <consortium name="Mycorrhizal Genomics Consortium"/>
            <person name="Kohler A."/>
            <person name="Kuo A."/>
            <person name="Nagy L.G."/>
            <person name="Floudas D."/>
            <person name="Copeland A."/>
            <person name="Barry K.W."/>
            <person name="Cichocki N."/>
            <person name="Veneault-Fourrey C."/>
            <person name="LaButti K."/>
            <person name="Lindquist E.A."/>
            <person name="Lipzen A."/>
            <person name="Lundell T."/>
            <person name="Morin E."/>
            <person name="Murat C."/>
            <person name="Riley R."/>
            <person name="Ohm R."/>
            <person name="Sun H."/>
            <person name="Tunlid A."/>
            <person name="Henrissat B."/>
            <person name="Grigoriev I.V."/>
            <person name="Hibbett D.S."/>
            <person name="Martin F."/>
        </authorList>
    </citation>
    <scope>NUCLEOTIDE SEQUENCE [LARGE SCALE GENOMIC DNA]</scope>
    <source>
        <strain evidence="3">Foug A</strain>
    </source>
</reference>
<accession>A0A0C3E1H3</accession>
<dbReference type="Pfam" id="PF20722">
    <property type="entry name" value="DUF6830"/>
    <property type="match status" value="1"/>
</dbReference>
<evidence type="ECO:0000313" key="3">
    <source>
        <dbReference type="Proteomes" id="UP000053989"/>
    </source>
</evidence>
<dbReference type="InParanoid" id="A0A0C3E1H3"/>
<protein>
    <recommendedName>
        <fullName evidence="1">DUF6830 domain-containing protein</fullName>
    </recommendedName>
</protein>
<dbReference type="HOGENOM" id="CLU_006344_9_3_1"/>
<dbReference type="EMBL" id="KN822043">
    <property type="protein sequence ID" value="KIM62374.1"/>
    <property type="molecule type" value="Genomic_DNA"/>
</dbReference>
<dbReference type="InterPro" id="IPR049233">
    <property type="entry name" value="DUF6830"/>
</dbReference>
<dbReference type="AlphaFoldDB" id="A0A0C3E1H3"/>
<dbReference type="OrthoDB" id="3232986at2759"/>
<gene>
    <name evidence="2" type="ORF">SCLCIDRAFT_119646</name>
</gene>
<reference evidence="2 3" key="1">
    <citation type="submission" date="2014-04" db="EMBL/GenBank/DDBJ databases">
        <authorList>
            <consortium name="DOE Joint Genome Institute"/>
            <person name="Kuo A."/>
            <person name="Kohler A."/>
            <person name="Nagy L.G."/>
            <person name="Floudas D."/>
            <person name="Copeland A."/>
            <person name="Barry K.W."/>
            <person name="Cichocki N."/>
            <person name="Veneault-Fourrey C."/>
            <person name="LaButti K."/>
            <person name="Lindquist E.A."/>
            <person name="Lipzen A."/>
            <person name="Lundell T."/>
            <person name="Morin E."/>
            <person name="Murat C."/>
            <person name="Sun H."/>
            <person name="Tunlid A."/>
            <person name="Henrissat B."/>
            <person name="Grigoriev I.V."/>
            <person name="Hibbett D.S."/>
            <person name="Martin F."/>
            <person name="Nordberg H.P."/>
            <person name="Cantor M.N."/>
            <person name="Hua S.X."/>
        </authorList>
    </citation>
    <scope>NUCLEOTIDE SEQUENCE [LARGE SCALE GENOMIC DNA]</scope>
    <source>
        <strain evidence="2 3">Foug A</strain>
    </source>
</reference>
<sequence length="203" mass="23143">MCDFNTYGVHSVHPIGGPHKAAGNTQLPFEDIQVWFKLRLQTRDIHTCAVLPVQTVLASPPEGAWEYGCYDSVVVNTDGTKTWPSSGLQGHSVVQLWLIIRPLGKPHQQWPWADCFLTYVQHFDIICHEPSTQMHVLKRAIHLGGQRLGDVIPVSQIRAYANLIPHFGQHTDSHLTLFNSTKHSHEFYLNKYFDKNIYHTLLL</sequence>
<evidence type="ECO:0000259" key="1">
    <source>
        <dbReference type="Pfam" id="PF20722"/>
    </source>
</evidence>
<evidence type="ECO:0000313" key="2">
    <source>
        <dbReference type="EMBL" id="KIM62374.1"/>
    </source>
</evidence>
<keyword evidence="3" id="KW-1185">Reference proteome</keyword>
<name>A0A0C3E1H3_9AGAM</name>
<proteinExistence type="predicted"/>